<evidence type="ECO:0000256" key="4">
    <source>
        <dbReference type="ARBA" id="ARBA00022807"/>
    </source>
</evidence>
<evidence type="ECO:0000256" key="3">
    <source>
        <dbReference type="ARBA" id="ARBA00022801"/>
    </source>
</evidence>
<dbReference type="GO" id="GO:0006508">
    <property type="term" value="P:proteolysis"/>
    <property type="evidence" value="ECO:0007669"/>
    <property type="project" value="UniProtKB-KW"/>
</dbReference>
<dbReference type="InterPro" id="IPR038765">
    <property type="entry name" value="Papain-like_cys_pep_sf"/>
</dbReference>
<keyword evidence="4" id="KW-0788">Thiol protease</keyword>
<dbReference type="PROSITE" id="PS51935">
    <property type="entry name" value="NLPC_P60"/>
    <property type="match status" value="1"/>
</dbReference>
<keyword evidence="2" id="KW-0645">Protease</keyword>
<dbReference type="InterPro" id="IPR051794">
    <property type="entry name" value="PG_Endopeptidase_C40"/>
</dbReference>
<sequence length="323" mass="33583">MMNIAGLLEPILRLLPAPTAAGASSAVKGLASIADVESVGRQLEGYIANGIHGQAGHAVTRNVNEAMRAVHSVIKGGNQLDDIAREAVVATQATGTRIMTIARECFAQLSGALHGSMLLNPPTAMATLLPIAMTHWGRAEAEIEELGATLRALTAKVKSTHLLTPRAEATNGEVVAQKPVLAHPTGPLDKPSPSLHTAAMDGGALAPSTAADRAVTAAKSALGTPYQWGGNVPGQGLDCSGLTQWAYKQAGIDLPRTADAQAIGPQIPQHQVRPGDLAVWDGHVAMVVDNGRMIEAGDPVQINPIRRDNIGMAFKGFYRPTAA</sequence>
<name>A0A0A2DII9_9CORY</name>
<evidence type="ECO:0000256" key="2">
    <source>
        <dbReference type="ARBA" id="ARBA00022670"/>
    </source>
</evidence>
<evidence type="ECO:0000256" key="1">
    <source>
        <dbReference type="ARBA" id="ARBA00007074"/>
    </source>
</evidence>
<dbReference type="AlphaFoldDB" id="A0A0A2DII9"/>
<dbReference type="GO" id="GO:0008234">
    <property type="term" value="F:cysteine-type peptidase activity"/>
    <property type="evidence" value="ECO:0007669"/>
    <property type="project" value="UniProtKB-KW"/>
</dbReference>
<gene>
    <name evidence="6" type="ORF">MA47_05125</name>
</gene>
<evidence type="ECO:0000313" key="7">
    <source>
        <dbReference type="Proteomes" id="UP000030145"/>
    </source>
</evidence>
<evidence type="ECO:0000259" key="5">
    <source>
        <dbReference type="PROSITE" id="PS51935"/>
    </source>
</evidence>
<comment type="caution">
    <text evidence="6">The sequence shown here is derived from an EMBL/GenBank/DDBJ whole genome shotgun (WGS) entry which is preliminary data.</text>
</comment>
<keyword evidence="3" id="KW-0378">Hydrolase</keyword>
<keyword evidence="7" id="KW-1185">Reference proteome</keyword>
<comment type="similarity">
    <text evidence="1">Belongs to the peptidase C40 family.</text>
</comment>
<reference evidence="6 7" key="1">
    <citation type="submission" date="2014-10" db="EMBL/GenBank/DDBJ databases">
        <title>Whole Genome sequence of Corynebacterium auriscanis strain CIP 106629.</title>
        <authorList>
            <person name="Hassan S.S."/>
            <person name="Jamal S.B."/>
            <person name="Tiwari S."/>
            <person name="Oliveira L.D.C."/>
            <person name="Souza F."/>
            <person name="Mariano D.C."/>
            <person name="Almeida S."/>
            <person name="Dorella F."/>
            <person name="Pereira F."/>
            <person name="Carvalho A."/>
            <person name="Leal C.A."/>
            <person name="Soares S.D.C."/>
            <person name="Figueiredo H.C."/>
            <person name="Silva A."/>
            <person name="Azevedo V.A."/>
        </authorList>
    </citation>
    <scope>NUCLEOTIDE SEQUENCE [LARGE SCALE GENOMIC DNA]</scope>
    <source>
        <strain evidence="6 7">CIP 106629</strain>
    </source>
</reference>
<dbReference type="InterPro" id="IPR000064">
    <property type="entry name" value="NLP_P60_dom"/>
</dbReference>
<dbReference type="EMBL" id="JRVJ01000004">
    <property type="protein sequence ID" value="KGM18958.1"/>
    <property type="molecule type" value="Genomic_DNA"/>
</dbReference>
<accession>A0A0A2DII9</accession>
<dbReference type="GeneID" id="300553502"/>
<organism evidence="6 7">
    <name type="scientific">Corynebacterium auriscanis</name>
    <dbReference type="NCBI Taxonomy" id="99807"/>
    <lineage>
        <taxon>Bacteria</taxon>
        <taxon>Bacillati</taxon>
        <taxon>Actinomycetota</taxon>
        <taxon>Actinomycetes</taxon>
        <taxon>Mycobacteriales</taxon>
        <taxon>Corynebacteriaceae</taxon>
        <taxon>Corynebacterium</taxon>
    </lineage>
</organism>
<dbReference type="RefSeq" id="WP_035113783.1">
    <property type="nucleotide sequence ID" value="NZ_CP047046.1"/>
</dbReference>
<dbReference type="PANTHER" id="PTHR47359:SF3">
    <property type="entry name" value="NLP_P60 DOMAIN-CONTAINING PROTEIN-RELATED"/>
    <property type="match status" value="1"/>
</dbReference>
<dbReference type="SUPFAM" id="SSF54001">
    <property type="entry name" value="Cysteine proteinases"/>
    <property type="match status" value="1"/>
</dbReference>
<dbReference type="PANTHER" id="PTHR47359">
    <property type="entry name" value="PEPTIDOGLYCAN DL-ENDOPEPTIDASE CWLO"/>
    <property type="match status" value="1"/>
</dbReference>
<evidence type="ECO:0000313" key="6">
    <source>
        <dbReference type="EMBL" id="KGM18958.1"/>
    </source>
</evidence>
<feature type="domain" description="NlpC/P60" evidence="5">
    <location>
        <begin position="208"/>
        <end position="323"/>
    </location>
</feature>
<dbReference type="Gene3D" id="3.90.1720.10">
    <property type="entry name" value="endopeptidase domain like (from Nostoc punctiforme)"/>
    <property type="match status" value="1"/>
</dbReference>
<protein>
    <recommendedName>
        <fullName evidence="5">NlpC/P60 domain-containing protein</fullName>
    </recommendedName>
</protein>
<dbReference type="Pfam" id="PF00877">
    <property type="entry name" value="NLPC_P60"/>
    <property type="match status" value="1"/>
</dbReference>
<dbReference type="Proteomes" id="UP000030145">
    <property type="component" value="Unassembled WGS sequence"/>
</dbReference>
<proteinExistence type="inferred from homology"/>